<name>B2A6U6_NATTJ</name>
<protein>
    <submittedName>
        <fullName evidence="1">Uncharacterized protein</fullName>
    </submittedName>
</protein>
<keyword evidence="2" id="KW-1185">Reference proteome</keyword>
<dbReference type="AlphaFoldDB" id="B2A6U6"/>
<dbReference type="InParanoid" id="B2A6U6"/>
<dbReference type="RefSeq" id="WP_012447111.1">
    <property type="nucleotide sequence ID" value="NZ_CP144221.1"/>
</dbReference>
<evidence type="ECO:0000313" key="1">
    <source>
        <dbReference type="EMBL" id="ACB84227.1"/>
    </source>
</evidence>
<reference evidence="1 2" key="1">
    <citation type="submission" date="2008-04" db="EMBL/GenBank/DDBJ databases">
        <title>Complete sequence of chromosome of Natranaerobius thermophilus JW/NM-WN-LF.</title>
        <authorList>
            <consortium name="US DOE Joint Genome Institute"/>
            <person name="Copeland A."/>
            <person name="Lucas S."/>
            <person name="Lapidus A."/>
            <person name="Glavina del Rio T."/>
            <person name="Dalin E."/>
            <person name="Tice H."/>
            <person name="Bruce D."/>
            <person name="Goodwin L."/>
            <person name="Pitluck S."/>
            <person name="Chertkov O."/>
            <person name="Brettin T."/>
            <person name="Detter J.C."/>
            <person name="Han C."/>
            <person name="Kuske C.R."/>
            <person name="Schmutz J."/>
            <person name="Larimer F."/>
            <person name="Land M."/>
            <person name="Hauser L."/>
            <person name="Kyrpides N."/>
            <person name="Lykidis A."/>
            <person name="Mesbah N.M."/>
            <person name="Wiegel J."/>
        </authorList>
    </citation>
    <scope>NUCLEOTIDE SEQUENCE [LARGE SCALE GENOMIC DNA]</scope>
    <source>
        <strain evidence="2">ATCC BAA-1301 / DSM 18059 / JW/NM-WN-LF</strain>
    </source>
</reference>
<evidence type="ECO:0000313" key="2">
    <source>
        <dbReference type="Proteomes" id="UP000001683"/>
    </source>
</evidence>
<dbReference type="HOGENOM" id="CLU_2570252_0_0_9"/>
<organism evidence="1 2">
    <name type="scientific">Natranaerobius thermophilus (strain ATCC BAA-1301 / DSM 18059 / JW/NM-WN-LF)</name>
    <dbReference type="NCBI Taxonomy" id="457570"/>
    <lineage>
        <taxon>Bacteria</taxon>
        <taxon>Bacillati</taxon>
        <taxon>Bacillota</taxon>
        <taxon>Clostridia</taxon>
        <taxon>Natranaerobiales</taxon>
        <taxon>Natranaerobiaceae</taxon>
        <taxon>Natranaerobius</taxon>
    </lineage>
</organism>
<sequence length="81" mass="8937">MLNVLLLSITVFVTGLILSSMWVPTPLTMLLVGLGLLGTTRSGALLLKDKFVGEIYVDEIYKDDKQVCYKCAREICRGLAD</sequence>
<dbReference type="KEGG" id="nth:Nther_0632"/>
<reference evidence="1 2" key="2">
    <citation type="journal article" date="2011" name="J. Bacteriol.">
        <title>Complete genome sequence of the anaerobic, halophilic alkalithermophile Natranaerobius thermophilus JW/NM-WN-LF.</title>
        <authorList>
            <person name="Zhao B."/>
            <person name="Mesbah N.M."/>
            <person name="Dalin E."/>
            <person name="Goodwin L."/>
            <person name="Nolan M."/>
            <person name="Pitluck S."/>
            <person name="Chertkov O."/>
            <person name="Brettin T.S."/>
            <person name="Han J."/>
            <person name="Larimer F.W."/>
            <person name="Land M.L."/>
            <person name="Hauser L."/>
            <person name="Kyrpides N."/>
            <person name="Wiegel J."/>
        </authorList>
    </citation>
    <scope>NUCLEOTIDE SEQUENCE [LARGE SCALE GENOMIC DNA]</scope>
    <source>
        <strain evidence="2">ATCC BAA-1301 / DSM 18059 / JW/NM-WN-LF</strain>
    </source>
</reference>
<proteinExistence type="predicted"/>
<gene>
    <name evidence="1" type="ordered locus">Nther_0632</name>
</gene>
<accession>B2A6U6</accession>
<dbReference type="EMBL" id="CP001034">
    <property type="protein sequence ID" value="ACB84227.1"/>
    <property type="molecule type" value="Genomic_DNA"/>
</dbReference>
<dbReference type="Proteomes" id="UP000001683">
    <property type="component" value="Chromosome"/>
</dbReference>